<comment type="caution">
    <text evidence="2">The sequence shown here is derived from an EMBL/GenBank/DDBJ whole genome shotgun (WGS) entry which is preliminary data.</text>
</comment>
<dbReference type="EMBL" id="JACYFG010000040">
    <property type="protein sequence ID" value="MBD5781369.1"/>
    <property type="molecule type" value="Genomic_DNA"/>
</dbReference>
<organism evidence="2 3">
    <name type="scientific">Pelagicoccus enzymogenes</name>
    <dbReference type="NCBI Taxonomy" id="2773457"/>
    <lineage>
        <taxon>Bacteria</taxon>
        <taxon>Pseudomonadati</taxon>
        <taxon>Verrucomicrobiota</taxon>
        <taxon>Opitutia</taxon>
        <taxon>Puniceicoccales</taxon>
        <taxon>Pelagicoccaceae</taxon>
        <taxon>Pelagicoccus</taxon>
    </lineage>
</organism>
<evidence type="ECO:0000313" key="2">
    <source>
        <dbReference type="EMBL" id="MBD5781369.1"/>
    </source>
</evidence>
<keyword evidence="3" id="KW-1185">Reference proteome</keyword>
<dbReference type="Proteomes" id="UP000622317">
    <property type="component" value="Unassembled WGS sequence"/>
</dbReference>
<gene>
    <name evidence="2" type="ORF">IEN85_17845</name>
</gene>
<protein>
    <recommendedName>
        <fullName evidence="4">Beta-barrel assembly machine subunit BamE</fullName>
    </recommendedName>
</protein>
<sequence>MSPNTYARFFQFAALAATSILLVACETTGAAGGRALAEPVELRKGMAAVDLLAALGEPDEIRPATPPVEGTEIWVYRKVNENVSLVVSGTVETPGMEVGGVQMAITDNVYTPATERSVEETLFLIVDGVMTAWKVRRENMERLN</sequence>
<dbReference type="RefSeq" id="WP_191618467.1">
    <property type="nucleotide sequence ID" value="NZ_JACYFG010000040.1"/>
</dbReference>
<name>A0A927FBI8_9BACT</name>
<evidence type="ECO:0008006" key="4">
    <source>
        <dbReference type="Google" id="ProtNLM"/>
    </source>
</evidence>
<reference evidence="2" key="1">
    <citation type="submission" date="2020-09" db="EMBL/GenBank/DDBJ databases">
        <title>Pelagicoccus enzymogenes sp. nov. with an EPS production, isolated from marine sediment.</title>
        <authorList>
            <person name="Feng X."/>
        </authorList>
    </citation>
    <scope>NUCLEOTIDE SEQUENCE</scope>
    <source>
        <strain evidence="2">NFK12</strain>
    </source>
</reference>
<proteinExistence type="predicted"/>
<evidence type="ECO:0000256" key="1">
    <source>
        <dbReference type="SAM" id="SignalP"/>
    </source>
</evidence>
<keyword evidence="1" id="KW-0732">Signal</keyword>
<dbReference type="AlphaFoldDB" id="A0A927FBI8"/>
<evidence type="ECO:0000313" key="3">
    <source>
        <dbReference type="Proteomes" id="UP000622317"/>
    </source>
</evidence>
<feature type="chain" id="PRO_5037273767" description="Beta-barrel assembly machine subunit BamE" evidence="1">
    <location>
        <begin position="31"/>
        <end position="144"/>
    </location>
</feature>
<feature type="signal peptide" evidence="1">
    <location>
        <begin position="1"/>
        <end position="30"/>
    </location>
</feature>
<accession>A0A927FBI8</accession>